<reference evidence="2" key="1">
    <citation type="submission" date="2021-01" db="EMBL/GenBank/DDBJ databases">
        <authorList>
            <consortium name="Genoscope - CEA"/>
            <person name="William W."/>
        </authorList>
    </citation>
    <scope>NUCLEOTIDE SEQUENCE</scope>
</reference>
<dbReference type="EMBL" id="CAJJDN010000038">
    <property type="protein sequence ID" value="CAD8078636.1"/>
    <property type="molecule type" value="Genomic_DNA"/>
</dbReference>
<dbReference type="Proteomes" id="UP000692954">
    <property type="component" value="Unassembled WGS sequence"/>
</dbReference>
<feature type="coiled-coil region" evidence="1">
    <location>
        <begin position="452"/>
        <end position="483"/>
    </location>
</feature>
<evidence type="ECO:0000256" key="1">
    <source>
        <dbReference type="SAM" id="Coils"/>
    </source>
</evidence>
<name>A0A8S1MNX2_9CILI</name>
<evidence type="ECO:0000313" key="2">
    <source>
        <dbReference type="EMBL" id="CAD8078636.1"/>
    </source>
</evidence>
<comment type="caution">
    <text evidence="2">The sequence shown here is derived from an EMBL/GenBank/DDBJ whole genome shotgun (WGS) entry which is preliminary data.</text>
</comment>
<evidence type="ECO:0000313" key="3">
    <source>
        <dbReference type="Proteomes" id="UP000692954"/>
    </source>
</evidence>
<protein>
    <submittedName>
        <fullName evidence="2">Uncharacterized protein</fullName>
    </submittedName>
</protein>
<keyword evidence="1" id="KW-0175">Coiled coil</keyword>
<accession>A0A8S1MNX2</accession>
<keyword evidence="3" id="KW-1185">Reference proteome</keyword>
<dbReference type="OrthoDB" id="303010at2759"/>
<gene>
    <name evidence="2" type="ORF">PSON_ATCC_30995.1.T0380027</name>
</gene>
<organism evidence="2 3">
    <name type="scientific">Paramecium sonneborni</name>
    <dbReference type="NCBI Taxonomy" id="65129"/>
    <lineage>
        <taxon>Eukaryota</taxon>
        <taxon>Sar</taxon>
        <taxon>Alveolata</taxon>
        <taxon>Ciliophora</taxon>
        <taxon>Intramacronucleata</taxon>
        <taxon>Oligohymenophorea</taxon>
        <taxon>Peniculida</taxon>
        <taxon>Parameciidae</taxon>
        <taxon>Paramecium</taxon>
    </lineage>
</organism>
<sequence length="1004" mass="119157">MLEEILLGEAIQQQTIQHSSIPLSGSASNDLFECTDSNISLEIDQIAYVLQLLNCQIVSINIYNMREIFTKKMQHTQEYLEFSHPITQNGCTFINDNNTPYLLVVTQIGHIFYKNLITNTTNILKNLVVENIKIQCLVQSSVHKDGFQFYFISDTDILYHVTLDVISGEFQKNKYKLNFGTKNFSGFFNCFSQNWRSAFTLNDSQILHFSYISQFYLLELRKTEYQAIQLQCQDNIKTKHVNILQQNQKGKLYVYYQINGQLKLCSINQNQLNIDYIFNLEKINPDNHYYLSILQNHIILIQGFEIYQLNKEKTSFKLITQNQAPVLGHIQSNDKLLLFYNNHVTYMQQISDKISLKQKTLRRQVEKFKNQLRQQLNLIDDEILFQSIKIYPKPENTLNQFQKLIKMIHRNIDQRKIISMMKSQLNNFFTQNFLDDLIREVENIYIFVKPAIKALQLDINLVQKELNDQLEDLNENLNQLFQENYESNDIAIIDEQELRKLAILKSMVVSLLWDYYQMQLEIFLGYGVLSNLTNQKIEFEIEFQQFYNTILLLSLIEDEKLIDIQKILKKQFSKIREQIKLSNLKTFKNALKPYINLIFNDIQKNFAMPDEYFCEQFVHNQINFHSHNVDSKGLIRHFRIAQQTRQIPSDALYFIKNNENQNRELKLKISFTIQKQNPKQDKKQELILNKLIFYAIKLKQYNLLFQTFNLNDVSKCFDSYKIEVDDISLFKCYLNVRTTDKLGEYFLNYSREFHHLQNENKILSYFSYLIKLESKAKAYTLLFEYIVNLESLLVNLKKEEQVSTIRTQLNCINLLINQMKLKSDQDKKPYASQIVCKIKDQIYQQFLNPSTVGDLQQFEQNTQGNIRVINFKQIKFLKQYKEIQYFVCQNYSPQTQLQKVIEQLILNNNFDQLLKIVKMKIDPNYEKNVAFFYLWNKESRQKLINGLSVILKEKELSVILAQICVYCNLKTANCLELYQKAPSQKYFLQYLINIDKEQILQEII</sequence>
<proteinExistence type="predicted"/>
<dbReference type="AlphaFoldDB" id="A0A8S1MNX2"/>